<keyword evidence="3" id="KW-1185">Reference proteome</keyword>
<comment type="caution">
    <text evidence="2">The sequence shown here is derived from an EMBL/GenBank/DDBJ whole genome shotgun (WGS) entry which is preliminary data.</text>
</comment>
<evidence type="ECO:0000256" key="1">
    <source>
        <dbReference type="SAM" id="MobiDB-lite"/>
    </source>
</evidence>
<gene>
    <name evidence="2" type="ORF">FHU28_000517</name>
</gene>
<feature type="region of interest" description="Disordered" evidence="1">
    <location>
        <begin position="1"/>
        <end position="46"/>
    </location>
</feature>
<reference evidence="2 3" key="1">
    <citation type="submission" date="2020-08" db="EMBL/GenBank/DDBJ databases">
        <title>Sequencing the genomes of 1000 actinobacteria strains.</title>
        <authorList>
            <person name="Klenk H.-P."/>
        </authorList>
    </citation>
    <scope>NUCLEOTIDE SEQUENCE [LARGE SCALE GENOMIC DNA]</scope>
    <source>
        <strain evidence="2 3">DSM 43036</strain>
    </source>
</reference>
<evidence type="ECO:0000313" key="3">
    <source>
        <dbReference type="Proteomes" id="UP000618986"/>
    </source>
</evidence>
<name>A0ABR6M5L3_MICEC</name>
<dbReference type="EMBL" id="JACHJC010000001">
    <property type="protein sequence ID" value="MBB5110678.1"/>
    <property type="molecule type" value="Genomic_DNA"/>
</dbReference>
<evidence type="ECO:0000313" key="2">
    <source>
        <dbReference type="EMBL" id="MBB5110678.1"/>
    </source>
</evidence>
<dbReference type="Proteomes" id="UP000618986">
    <property type="component" value="Unassembled WGS sequence"/>
</dbReference>
<accession>A0ABR6M5L3</accession>
<protein>
    <submittedName>
        <fullName evidence="2">Uncharacterized protein</fullName>
    </submittedName>
</protein>
<proteinExistence type="predicted"/>
<sequence>MGTGKGQVRGDATGIPHHFSTPCAHPAHMPVPRRPQVVPRLIHRPC</sequence>
<organism evidence="2 3">
    <name type="scientific">Micromonospora echinospora</name>
    <name type="common">Micromonospora purpurea</name>
    <dbReference type="NCBI Taxonomy" id="1877"/>
    <lineage>
        <taxon>Bacteria</taxon>
        <taxon>Bacillati</taxon>
        <taxon>Actinomycetota</taxon>
        <taxon>Actinomycetes</taxon>
        <taxon>Micromonosporales</taxon>
        <taxon>Micromonosporaceae</taxon>
        <taxon>Micromonospora</taxon>
    </lineage>
</organism>